<protein>
    <recommendedName>
        <fullName evidence="7 8">Peptidyl-tRNA hydrolase</fullName>
        <shortName evidence="8">Pth</shortName>
        <ecNumber evidence="1 8">3.1.1.29</ecNumber>
    </recommendedName>
</protein>
<evidence type="ECO:0000256" key="8">
    <source>
        <dbReference type="HAMAP-Rule" id="MF_00083"/>
    </source>
</evidence>
<proteinExistence type="inferred from homology"/>
<dbReference type="GO" id="GO:0072344">
    <property type="term" value="P:rescue of stalled ribosome"/>
    <property type="evidence" value="ECO:0007669"/>
    <property type="project" value="UniProtKB-UniRule"/>
</dbReference>
<sequence length="186" mass="20819">MKLIVGLGNPGPEYAKTRHNIGFMAIDRLAEAYRIEITKSKFQALYGEGNHKGEKIVLLKPMTYMNLSGNALAEAMKWYKPNLEDIVIVYDDMDTPVGKLRLRTKGSAGGQNGVKSIIQHLGTQEFQRIRMGIGRPAPGSDAIKHVLMNFRQEEQKLIDEAVSKIPDVIDCIIDQNFTIAMNRFNG</sequence>
<dbReference type="InterPro" id="IPR036416">
    <property type="entry name" value="Pept_tRNA_hydro_sf"/>
</dbReference>
<keyword evidence="2 8" id="KW-0820">tRNA-binding</keyword>
<evidence type="ECO:0000256" key="6">
    <source>
        <dbReference type="ARBA" id="ARBA00048707"/>
    </source>
</evidence>
<dbReference type="RefSeq" id="WP_038088285.1">
    <property type="nucleotide sequence ID" value="NZ_JMIR01000014.1"/>
</dbReference>
<feature type="binding site" evidence="8">
    <location>
        <position position="112"/>
    </location>
    <ligand>
        <name>tRNA</name>
        <dbReference type="ChEBI" id="CHEBI:17843"/>
    </ligand>
</feature>
<keyword evidence="12" id="KW-1185">Reference proteome</keyword>
<dbReference type="OrthoDB" id="9800507at2"/>
<accession>A0A074MB33</accession>
<comment type="subunit">
    <text evidence="8">Monomer.</text>
</comment>
<organism evidence="11 12">
    <name type="scientific">Tumebacillus flagellatus</name>
    <dbReference type="NCBI Taxonomy" id="1157490"/>
    <lineage>
        <taxon>Bacteria</taxon>
        <taxon>Bacillati</taxon>
        <taxon>Bacillota</taxon>
        <taxon>Bacilli</taxon>
        <taxon>Bacillales</taxon>
        <taxon>Alicyclobacillaceae</taxon>
        <taxon>Tumebacillus</taxon>
    </lineage>
</organism>
<dbReference type="NCBIfam" id="TIGR00447">
    <property type="entry name" value="pth"/>
    <property type="match status" value="1"/>
</dbReference>
<dbReference type="HAMAP" id="MF_00083">
    <property type="entry name" value="Pept_tRNA_hydro_bact"/>
    <property type="match status" value="1"/>
</dbReference>
<evidence type="ECO:0000256" key="9">
    <source>
        <dbReference type="RuleBase" id="RU000673"/>
    </source>
</evidence>
<name>A0A074MB33_9BACL</name>
<dbReference type="STRING" id="1157490.EL26_11680"/>
<comment type="function">
    <text evidence="8">Hydrolyzes ribosome-free peptidyl-tRNAs (with 1 or more amino acids incorporated), which drop off the ribosome during protein synthesis, or as a result of ribosome stalling.</text>
</comment>
<feature type="binding site" evidence="8">
    <location>
        <position position="14"/>
    </location>
    <ligand>
        <name>tRNA</name>
        <dbReference type="ChEBI" id="CHEBI:17843"/>
    </ligand>
</feature>
<dbReference type="GO" id="GO:0005737">
    <property type="term" value="C:cytoplasm"/>
    <property type="evidence" value="ECO:0007669"/>
    <property type="project" value="UniProtKB-SubCell"/>
</dbReference>
<dbReference type="EC" id="3.1.1.29" evidence="1 8"/>
<dbReference type="CDD" id="cd00462">
    <property type="entry name" value="PTH"/>
    <property type="match status" value="1"/>
</dbReference>
<dbReference type="GO" id="GO:0006515">
    <property type="term" value="P:protein quality control for misfolded or incompletely synthesized proteins"/>
    <property type="evidence" value="ECO:0007669"/>
    <property type="project" value="UniProtKB-UniRule"/>
</dbReference>
<evidence type="ECO:0000256" key="3">
    <source>
        <dbReference type="ARBA" id="ARBA00022801"/>
    </source>
</evidence>
<gene>
    <name evidence="8" type="primary">pth</name>
    <name evidence="11" type="ORF">EL26_11680</name>
</gene>
<evidence type="ECO:0000256" key="2">
    <source>
        <dbReference type="ARBA" id="ARBA00022555"/>
    </source>
</evidence>
<feature type="site" description="Discriminates between blocked and unblocked aminoacyl-tRNA" evidence="8">
    <location>
        <position position="9"/>
    </location>
</feature>
<dbReference type="PANTHER" id="PTHR17224:SF1">
    <property type="entry name" value="PEPTIDYL-TRNA HYDROLASE"/>
    <property type="match status" value="1"/>
</dbReference>
<feature type="site" description="Stabilizes the basic form of H active site to accept a proton" evidence="8">
    <location>
        <position position="91"/>
    </location>
</feature>
<dbReference type="PANTHER" id="PTHR17224">
    <property type="entry name" value="PEPTIDYL-TRNA HYDROLASE"/>
    <property type="match status" value="1"/>
</dbReference>
<dbReference type="EMBL" id="JMIR01000014">
    <property type="protein sequence ID" value="KEO83122.1"/>
    <property type="molecule type" value="Genomic_DNA"/>
</dbReference>
<dbReference type="Gene3D" id="3.40.50.1470">
    <property type="entry name" value="Peptidyl-tRNA hydrolase"/>
    <property type="match status" value="1"/>
</dbReference>
<dbReference type="Pfam" id="PF01195">
    <property type="entry name" value="Pept_tRNA_hydro"/>
    <property type="match status" value="1"/>
</dbReference>
<dbReference type="Proteomes" id="UP000027931">
    <property type="component" value="Unassembled WGS sequence"/>
</dbReference>
<comment type="function">
    <text evidence="8">Catalyzes the release of premature peptidyl moieties from peptidyl-tRNA molecules trapped in stalled 50S ribosomal subunits, and thus maintains levels of free tRNAs and 50S ribosomes.</text>
</comment>
<comment type="caution">
    <text evidence="11">The sequence shown here is derived from an EMBL/GenBank/DDBJ whole genome shotgun (WGS) entry which is preliminary data.</text>
</comment>
<keyword evidence="4 8" id="KW-0694">RNA-binding</keyword>
<evidence type="ECO:0000256" key="1">
    <source>
        <dbReference type="ARBA" id="ARBA00013260"/>
    </source>
</evidence>
<dbReference type="eggNOG" id="COG0193">
    <property type="taxonomic scope" value="Bacteria"/>
</dbReference>
<feature type="binding site" evidence="8">
    <location>
        <position position="64"/>
    </location>
    <ligand>
        <name>tRNA</name>
        <dbReference type="ChEBI" id="CHEBI:17843"/>
    </ligand>
</feature>
<keyword evidence="8" id="KW-0963">Cytoplasm</keyword>
<dbReference type="GO" id="GO:0004045">
    <property type="term" value="F:peptidyl-tRNA hydrolase activity"/>
    <property type="evidence" value="ECO:0007669"/>
    <property type="project" value="UniProtKB-UniRule"/>
</dbReference>
<dbReference type="AlphaFoldDB" id="A0A074MB33"/>
<dbReference type="GO" id="GO:0000049">
    <property type="term" value="F:tRNA binding"/>
    <property type="evidence" value="ECO:0007669"/>
    <property type="project" value="UniProtKB-UniRule"/>
</dbReference>
<evidence type="ECO:0000313" key="11">
    <source>
        <dbReference type="EMBL" id="KEO83122.1"/>
    </source>
</evidence>
<keyword evidence="3 8" id="KW-0378">Hydrolase</keyword>
<dbReference type="SUPFAM" id="SSF53178">
    <property type="entry name" value="Peptidyl-tRNA hydrolase-like"/>
    <property type="match status" value="1"/>
</dbReference>
<dbReference type="FunFam" id="3.40.50.1470:FF:000001">
    <property type="entry name" value="Peptidyl-tRNA hydrolase"/>
    <property type="match status" value="1"/>
</dbReference>
<dbReference type="PROSITE" id="PS01195">
    <property type="entry name" value="PEPT_TRNA_HYDROL_1"/>
    <property type="match status" value="1"/>
</dbReference>
<dbReference type="InterPro" id="IPR018171">
    <property type="entry name" value="Pept_tRNA_hydro_CS"/>
</dbReference>
<dbReference type="InterPro" id="IPR001328">
    <property type="entry name" value="Pept_tRNA_hydro"/>
</dbReference>
<evidence type="ECO:0000256" key="10">
    <source>
        <dbReference type="RuleBase" id="RU004320"/>
    </source>
</evidence>
<comment type="subcellular location">
    <subcellularLocation>
        <location evidence="8">Cytoplasm</location>
    </subcellularLocation>
</comment>
<feature type="binding site" evidence="8">
    <location>
        <position position="66"/>
    </location>
    <ligand>
        <name>tRNA</name>
        <dbReference type="ChEBI" id="CHEBI:17843"/>
    </ligand>
</feature>
<comment type="similarity">
    <text evidence="5 8 10">Belongs to the PTH family.</text>
</comment>
<evidence type="ECO:0000313" key="12">
    <source>
        <dbReference type="Proteomes" id="UP000027931"/>
    </source>
</evidence>
<evidence type="ECO:0000256" key="5">
    <source>
        <dbReference type="ARBA" id="ARBA00038063"/>
    </source>
</evidence>
<comment type="catalytic activity">
    <reaction evidence="6 8 9">
        <text>an N-acyl-L-alpha-aminoacyl-tRNA + H2O = an N-acyl-L-amino acid + a tRNA + H(+)</text>
        <dbReference type="Rhea" id="RHEA:54448"/>
        <dbReference type="Rhea" id="RHEA-COMP:10123"/>
        <dbReference type="Rhea" id="RHEA-COMP:13883"/>
        <dbReference type="ChEBI" id="CHEBI:15377"/>
        <dbReference type="ChEBI" id="CHEBI:15378"/>
        <dbReference type="ChEBI" id="CHEBI:59874"/>
        <dbReference type="ChEBI" id="CHEBI:78442"/>
        <dbReference type="ChEBI" id="CHEBI:138191"/>
        <dbReference type="EC" id="3.1.1.29"/>
    </reaction>
</comment>
<evidence type="ECO:0000256" key="7">
    <source>
        <dbReference type="ARBA" id="ARBA00050038"/>
    </source>
</evidence>
<feature type="active site" description="Proton acceptor" evidence="8">
    <location>
        <position position="19"/>
    </location>
</feature>
<reference evidence="11 12" key="1">
    <citation type="journal article" date="2013" name="Int. J. Syst. Evol. Microbiol.">
        <title>Tumebacillus flagellatus sp. nov., an alpha-amylase/pullulanase-producing bacterium isolated from cassava wastewater.</title>
        <authorList>
            <person name="Wang Q."/>
            <person name="Xie N."/>
            <person name="Qin Y."/>
            <person name="Shen N."/>
            <person name="Zhu J."/>
            <person name="Mi H."/>
            <person name="Huang R."/>
        </authorList>
    </citation>
    <scope>NUCLEOTIDE SEQUENCE [LARGE SCALE GENOMIC DNA]</scope>
    <source>
        <strain evidence="11 12">GST4</strain>
    </source>
</reference>
<evidence type="ECO:0000256" key="4">
    <source>
        <dbReference type="ARBA" id="ARBA00022884"/>
    </source>
</evidence>